<dbReference type="PANTHER" id="PTHR33698">
    <property type="entry name" value="NUCLEAR TRANSPORT FACTOR 2 (NTF2)-LIKE PROTEIN"/>
    <property type="match status" value="1"/>
</dbReference>
<organism evidence="1 2">
    <name type="scientific">Rhododendron williamsianum</name>
    <dbReference type="NCBI Taxonomy" id="262921"/>
    <lineage>
        <taxon>Eukaryota</taxon>
        <taxon>Viridiplantae</taxon>
        <taxon>Streptophyta</taxon>
        <taxon>Embryophyta</taxon>
        <taxon>Tracheophyta</taxon>
        <taxon>Spermatophyta</taxon>
        <taxon>Magnoliopsida</taxon>
        <taxon>eudicotyledons</taxon>
        <taxon>Gunneridae</taxon>
        <taxon>Pentapetalae</taxon>
        <taxon>asterids</taxon>
        <taxon>Ericales</taxon>
        <taxon>Ericaceae</taxon>
        <taxon>Ericoideae</taxon>
        <taxon>Rhodoreae</taxon>
        <taxon>Rhododendron</taxon>
    </lineage>
</organism>
<accession>A0A6A4LQQ6</accession>
<dbReference type="AlphaFoldDB" id="A0A6A4LQQ6"/>
<feature type="non-terminal residue" evidence="1">
    <location>
        <position position="1"/>
    </location>
</feature>
<dbReference type="PANTHER" id="PTHR33698:SF1">
    <property type="entry name" value="NUCLEAR TRANSPORT FACTOR 2 (NTF2) FAMILY PROTEIN"/>
    <property type="match status" value="1"/>
</dbReference>
<dbReference type="OrthoDB" id="1886670at2759"/>
<proteinExistence type="predicted"/>
<comment type="caution">
    <text evidence="1">The sequence shown here is derived from an EMBL/GenBank/DDBJ whole genome shotgun (WGS) entry which is preliminary data.</text>
</comment>
<evidence type="ECO:0000313" key="1">
    <source>
        <dbReference type="EMBL" id="KAE9459562.1"/>
    </source>
</evidence>
<dbReference type="Proteomes" id="UP000428333">
    <property type="component" value="Linkage Group LG05"/>
</dbReference>
<gene>
    <name evidence="1" type="ORF">C3L33_08533</name>
</gene>
<name>A0A6A4LQQ6_9ERIC</name>
<evidence type="ECO:0000313" key="2">
    <source>
        <dbReference type="Proteomes" id="UP000428333"/>
    </source>
</evidence>
<protein>
    <submittedName>
        <fullName evidence="1">Uncharacterized protein</fullName>
    </submittedName>
</protein>
<dbReference type="EMBL" id="QEFC01001168">
    <property type="protein sequence ID" value="KAE9459562.1"/>
    <property type="molecule type" value="Genomic_DNA"/>
</dbReference>
<keyword evidence="2" id="KW-1185">Reference proteome</keyword>
<reference evidence="1 2" key="1">
    <citation type="journal article" date="2019" name="Genome Biol. Evol.">
        <title>The Rhododendron genome and chromosomal organization provide insight into shared whole-genome duplications across the heath family (Ericaceae).</title>
        <authorList>
            <person name="Soza V.L."/>
            <person name="Lindsley D."/>
            <person name="Waalkes A."/>
            <person name="Ramage E."/>
            <person name="Patwardhan R.P."/>
            <person name="Burton J.N."/>
            <person name="Adey A."/>
            <person name="Kumar A."/>
            <person name="Qiu R."/>
            <person name="Shendure J."/>
            <person name="Hall B."/>
        </authorList>
    </citation>
    <scope>NUCLEOTIDE SEQUENCE [LARGE SCALE GENOMIC DNA]</scope>
    <source>
        <strain evidence="1">RSF 1966-606</strain>
    </source>
</reference>
<sequence>MRNKVNDAEAAAAALNKTGRGRRPLPKRGQIKSRIASKAYRAIVLWFSPTSSPQKKIIFKECKDVQEIVICHRRESKEAMILYAVVVGPCYRNMKHSITDSFHSNYLVYKAKAQNVLCKFEKTQKQKSDSLFSVPRNKDAPLSFPPIYKPYLFHKPSSIYKCLNPLAMASQLAPMAFSGQATGWSTSSNTKIWDHSFLPKKKCRFKSTNMKTPRRQMCMRAEVGKQTCTRAGSWKRRYTDHRLKTIPGEKGGYGILWATIASMGPNIEFKIRLVSGGNDFTTGVIWNLEWNEKKIPLTKGSSFYECSTEGTKLLIKRAQVITESPMKPGRSALVLLKFLTSLFDAFPKATEWFLDNFHLILQEILKVYKMVLRPFINPVLGWYIKLWKFTKHLLISTLKIFILISKIFN</sequence>